<feature type="transmembrane region" description="Helical" evidence="1">
    <location>
        <begin position="48"/>
        <end position="70"/>
    </location>
</feature>
<evidence type="ECO:0000256" key="1">
    <source>
        <dbReference type="SAM" id="Phobius"/>
    </source>
</evidence>
<feature type="transmembrane region" description="Helical" evidence="1">
    <location>
        <begin position="12"/>
        <end position="36"/>
    </location>
</feature>
<accession>A0ABN1RKK6</accession>
<sequence>MHTSPVQAKAGLVGLLAGGAAGFLLLDVVGALLLVVLGRSFVGDGEPVVLIVAVPLVCAVLGCLAALRVARRKGGR</sequence>
<comment type="caution">
    <text evidence="2">The sequence shown here is derived from an EMBL/GenBank/DDBJ whole genome shotgun (WGS) entry which is preliminary data.</text>
</comment>
<organism evidence="2 3">
    <name type="scientific">Actinocorallia libanotica</name>
    <dbReference type="NCBI Taxonomy" id="46162"/>
    <lineage>
        <taxon>Bacteria</taxon>
        <taxon>Bacillati</taxon>
        <taxon>Actinomycetota</taxon>
        <taxon>Actinomycetes</taxon>
        <taxon>Streptosporangiales</taxon>
        <taxon>Thermomonosporaceae</taxon>
        <taxon>Actinocorallia</taxon>
    </lineage>
</organism>
<protein>
    <recommendedName>
        <fullName evidence="4">Secreted protein with PEP-CTERM sorting signal</fullName>
    </recommendedName>
</protein>
<keyword evidence="3" id="KW-1185">Reference proteome</keyword>
<evidence type="ECO:0008006" key="4">
    <source>
        <dbReference type="Google" id="ProtNLM"/>
    </source>
</evidence>
<keyword evidence="1" id="KW-0472">Membrane</keyword>
<dbReference type="Proteomes" id="UP001500665">
    <property type="component" value="Unassembled WGS sequence"/>
</dbReference>
<keyword evidence="1" id="KW-1133">Transmembrane helix</keyword>
<dbReference type="EMBL" id="BAAAHH010000021">
    <property type="protein sequence ID" value="GAA0959009.1"/>
    <property type="molecule type" value="Genomic_DNA"/>
</dbReference>
<reference evidence="2 3" key="1">
    <citation type="journal article" date="2019" name="Int. J. Syst. Evol. Microbiol.">
        <title>The Global Catalogue of Microorganisms (GCM) 10K type strain sequencing project: providing services to taxonomists for standard genome sequencing and annotation.</title>
        <authorList>
            <consortium name="The Broad Institute Genomics Platform"/>
            <consortium name="The Broad Institute Genome Sequencing Center for Infectious Disease"/>
            <person name="Wu L."/>
            <person name="Ma J."/>
        </authorList>
    </citation>
    <scope>NUCLEOTIDE SEQUENCE [LARGE SCALE GENOMIC DNA]</scope>
    <source>
        <strain evidence="2 3">JCM 10696</strain>
    </source>
</reference>
<keyword evidence="1" id="KW-0812">Transmembrane</keyword>
<evidence type="ECO:0000313" key="2">
    <source>
        <dbReference type="EMBL" id="GAA0959009.1"/>
    </source>
</evidence>
<evidence type="ECO:0000313" key="3">
    <source>
        <dbReference type="Proteomes" id="UP001500665"/>
    </source>
</evidence>
<dbReference type="RefSeq" id="WP_344243210.1">
    <property type="nucleotide sequence ID" value="NZ_BAAAHH010000021.1"/>
</dbReference>
<name>A0ABN1RKK6_9ACTN</name>
<gene>
    <name evidence="2" type="ORF">GCM10009550_48300</name>
</gene>
<proteinExistence type="predicted"/>